<protein>
    <submittedName>
        <fullName evidence="1 2">Uncharacterized protein</fullName>
    </submittedName>
</protein>
<dbReference type="EnsemblProtists" id="EKX35412">
    <property type="protein sequence ID" value="EKX35412"/>
    <property type="gene ID" value="GUITHDRAFT_146516"/>
</dbReference>
<reference evidence="3" key="2">
    <citation type="submission" date="2012-11" db="EMBL/GenBank/DDBJ databases">
        <authorList>
            <person name="Kuo A."/>
            <person name="Curtis B.A."/>
            <person name="Tanifuji G."/>
            <person name="Burki F."/>
            <person name="Gruber A."/>
            <person name="Irimia M."/>
            <person name="Maruyama S."/>
            <person name="Arias M.C."/>
            <person name="Ball S.G."/>
            <person name="Gile G.H."/>
            <person name="Hirakawa Y."/>
            <person name="Hopkins J.F."/>
            <person name="Rensing S.A."/>
            <person name="Schmutz J."/>
            <person name="Symeonidi A."/>
            <person name="Elias M."/>
            <person name="Eveleigh R.J."/>
            <person name="Herman E.K."/>
            <person name="Klute M.J."/>
            <person name="Nakayama T."/>
            <person name="Obornik M."/>
            <person name="Reyes-Prieto A."/>
            <person name="Armbrust E.V."/>
            <person name="Aves S.J."/>
            <person name="Beiko R.G."/>
            <person name="Coutinho P."/>
            <person name="Dacks J.B."/>
            <person name="Durnford D.G."/>
            <person name="Fast N.M."/>
            <person name="Green B.R."/>
            <person name="Grisdale C."/>
            <person name="Hempe F."/>
            <person name="Henrissat B."/>
            <person name="Hoppner M.P."/>
            <person name="Ishida K.-I."/>
            <person name="Kim E."/>
            <person name="Koreny L."/>
            <person name="Kroth P.G."/>
            <person name="Liu Y."/>
            <person name="Malik S.-B."/>
            <person name="Maier U.G."/>
            <person name="McRose D."/>
            <person name="Mock T."/>
            <person name="Neilson J.A."/>
            <person name="Onodera N.T."/>
            <person name="Poole A.M."/>
            <person name="Pritham E.J."/>
            <person name="Richards T.A."/>
            <person name="Rocap G."/>
            <person name="Roy S.W."/>
            <person name="Sarai C."/>
            <person name="Schaack S."/>
            <person name="Shirato S."/>
            <person name="Slamovits C.H."/>
            <person name="Spencer D.F."/>
            <person name="Suzuki S."/>
            <person name="Worden A.Z."/>
            <person name="Zauner S."/>
            <person name="Barry K."/>
            <person name="Bell C."/>
            <person name="Bharti A.K."/>
            <person name="Crow J.A."/>
            <person name="Grimwood J."/>
            <person name="Kramer R."/>
            <person name="Lindquist E."/>
            <person name="Lucas S."/>
            <person name="Salamov A."/>
            <person name="McFadden G.I."/>
            <person name="Lane C.E."/>
            <person name="Keeling P.J."/>
            <person name="Gray M.W."/>
            <person name="Grigoriev I.V."/>
            <person name="Archibald J.M."/>
        </authorList>
    </citation>
    <scope>NUCLEOTIDE SEQUENCE</scope>
    <source>
        <strain evidence="3">CCMP2712</strain>
    </source>
</reference>
<evidence type="ECO:0000313" key="3">
    <source>
        <dbReference type="Proteomes" id="UP000011087"/>
    </source>
</evidence>
<reference evidence="2" key="3">
    <citation type="submission" date="2015-06" db="UniProtKB">
        <authorList>
            <consortium name="EnsemblProtists"/>
        </authorList>
    </citation>
    <scope>IDENTIFICATION</scope>
</reference>
<proteinExistence type="predicted"/>
<organism evidence="1">
    <name type="scientific">Guillardia theta (strain CCMP2712)</name>
    <name type="common">Cryptophyte</name>
    <dbReference type="NCBI Taxonomy" id="905079"/>
    <lineage>
        <taxon>Eukaryota</taxon>
        <taxon>Cryptophyceae</taxon>
        <taxon>Pyrenomonadales</taxon>
        <taxon>Geminigeraceae</taxon>
        <taxon>Guillardia</taxon>
    </lineage>
</organism>
<dbReference type="RefSeq" id="XP_005822392.1">
    <property type="nucleotide sequence ID" value="XM_005822335.1"/>
</dbReference>
<name>L1IH57_GUITC</name>
<sequence>MCQVEGIIPSSALASHSVEELTWHQFRDITSSDTLYPAPHHHKTHSVVLTYDEFSSNVPADFLLDAYLDGVSSDWMGAGLCMDDGPRKHSLRLFDDFRFPFTDHNEEDSLNFREECSCCERGNLCDGIVCTYQAPPPVSFNTIRSKDGSKSWRFRVYNSQGPIEVYSEEVHLWRRHRNRCMGLQGLL</sequence>
<dbReference type="KEGG" id="gtt:GUITHDRAFT_146516"/>
<dbReference type="EMBL" id="JH993091">
    <property type="protein sequence ID" value="EKX35412.1"/>
    <property type="molecule type" value="Genomic_DNA"/>
</dbReference>
<gene>
    <name evidence="1" type="ORF">GUITHDRAFT_146516</name>
</gene>
<dbReference type="AlphaFoldDB" id="L1IH57"/>
<reference evidence="1 3" key="1">
    <citation type="journal article" date="2012" name="Nature">
        <title>Algal genomes reveal evolutionary mosaicism and the fate of nucleomorphs.</title>
        <authorList>
            <consortium name="DOE Joint Genome Institute"/>
            <person name="Curtis B.A."/>
            <person name="Tanifuji G."/>
            <person name="Burki F."/>
            <person name="Gruber A."/>
            <person name="Irimia M."/>
            <person name="Maruyama S."/>
            <person name="Arias M.C."/>
            <person name="Ball S.G."/>
            <person name="Gile G.H."/>
            <person name="Hirakawa Y."/>
            <person name="Hopkins J.F."/>
            <person name="Kuo A."/>
            <person name="Rensing S.A."/>
            <person name="Schmutz J."/>
            <person name="Symeonidi A."/>
            <person name="Elias M."/>
            <person name="Eveleigh R.J."/>
            <person name="Herman E.K."/>
            <person name="Klute M.J."/>
            <person name="Nakayama T."/>
            <person name="Obornik M."/>
            <person name="Reyes-Prieto A."/>
            <person name="Armbrust E.V."/>
            <person name="Aves S.J."/>
            <person name="Beiko R.G."/>
            <person name="Coutinho P."/>
            <person name="Dacks J.B."/>
            <person name="Durnford D.G."/>
            <person name="Fast N.M."/>
            <person name="Green B.R."/>
            <person name="Grisdale C.J."/>
            <person name="Hempel F."/>
            <person name="Henrissat B."/>
            <person name="Hoppner M.P."/>
            <person name="Ishida K."/>
            <person name="Kim E."/>
            <person name="Koreny L."/>
            <person name="Kroth P.G."/>
            <person name="Liu Y."/>
            <person name="Malik S.B."/>
            <person name="Maier U.G."/>
            <person name="McRose D."/>
            <person name="Mock T."/>
            <person name="Neilson J.A."/>
            <person name="Onodera N.T."/>
            <person name="Poole A.M."/>
            <person name="Pritham E.J."/>
            <person name="Richards T.A."/>
            <person name="Rocap G."/>
            <person name="Roy S.W."/>
            <person name="Sarai C."/>
            <person name="Schaack S."/>
            <person name="Shirato S."/>
            <person name="Slamovits C.H."/>
            <person name="Spencer D.F."/>
            <person name="Suzuki S."/>
            <person name="Worden A.Z."/>
            <person name="Zauner S."/>
            <person name="Barry K."/>
            <person name="Bell C."/>
            <person name="Bharti A.K."/>
            <person name="Crow J.A."/>
            <person name="Grimwood J."/>
            <person name="Kramer R."/>
            <person name="Lindquist E."/>
            <person name="Lucas S."/>
            <person name="Salamov A."/>
            <person name="McFadden G.I."/>
            <person name="Lane C.E."/>
            <person name="Keeling P.J."/>
            <person name="Gray M.W."/>
            <person name="Grigoriev I.V."/>
            <person name="Archibald J.M."/>
        </authorList>
    </citation>
    <scope>NUCLEOTIDE SEQUENCE</scope>
    <source>
        <strain evidence="1 3">CCMP2712</strain>
    </source>
</reference>
<evidence type="ECO:0000313" key="2">
    <source>
        <dbReference type="EnsemblProtists" id="EKX35412"/>
    </source>
</evidence>
<dbReference type="GeneID" id="17292128"/>
<accession>L1IH57</accession>
<dbReference type="HOGENOM" id="CLU_1450239_0_0_1"/>
<keyword evidence="3" id="KW-1185">Reference proteome</keyword>
<dbReference type="Proteomes" id="UP000011087">
    <property type="component" value="Unassembled WGS sequence"/>
</dbReference>
<evidence type="ECO:0000313" key="1">
    <source>
        <dbReference type="EMBL" id="EKX35412.1"/>
    </source>
</evidence>
<dbReference type="PaxDb" id="55529-EKX35412"/>